<gene>
    <name evidence="5" type="ORF">FC24_GL000934</name>
</gene>
<dbReference type="AlphaFoldDB" id="A0A0R2D591"/>
<dbReference type="GO" id="GO:0043456">
    <property type="term" value="P:regulation of pentose-phosphate shunt"/>
    <property type="evidence" value="ECO:0007669"/>
    <property type="project" value="TreeGrafter"/>
</dbReference>
<feature type="site" description="Transition state stabilizer" evidence="4">
    <location>
        <position position="182"/>
    </location>
</feature>
<evidence type="ECO:0000256" key="1">
    <source>
        <dbReference type="ARBA" id="ARBA00022801"/>
    </source>
</evidence>
<keyword evidence="1" id="KW-0378">Hydrolase</keyword>
<name>A0A0R2D591_9LACO</name>
<feature type="active site" description="Tele-phosphohistidine intermediate" evidence="2">
    <location>
        <position position="21"/>
    </location>
</feature>
<organism evidence="5 6">
    <name type="scientific">Loigolactobacillus rennini DSM 20253</name>
    <dbReference type="NCBI Taxonomy" id="1423796"/>
    <lineage>
        <taxon>Bacteria</taxon>
        <taxon>Bacillati</taxon>
        <taxon>Bacillota</taxon>
        <taxon>Bacilli</taxon>
        <taxon>Lactobacillales</taxon>
        <taxon>Lactobacillaceae</taxon>
        <taxon>Loigolactobacillus</taxon>
    </lineage>
</organism>
<feature type="binding site" evidence="3">
    <location>
        <position position="70"/>
    </location>
    <ligand>
        <name>substrate</name>
    </ligand>
</feature>
<dbReference type="EMBL" id="AYYI01000025">
    <property type="protein sequence ID" value="KRM98821.1"/>
    <property type="molecule type" value="Genomic_DNA"/>
</dbReference>
<dbReference type="PANTHER" id="PTHR46517:SF1">
    <property type="entry name" value="FRUCTOSE-2,6-BISPHOSPHATASE TIGAR"/>
    <property type="match status" value="1"/>
</dbReference>
<dbReference type="PANTHER" id="PTHR46517">
    <property type="entry name" value="FRUCTOSE-2,6-BISPHOSPHATASE TIGAR"/>
    <property type="match status" value="1"/>
</dbReference>
<reference evidence="5 6" key="1">
    <citation type="journal article" date="2015" name="Genome Announc.">
        <title>Expanding the biotechnology potential of lactobacilli through comparative genomics of 213 strains and associated genera.</title>
        <authorList>
            <person name="Sun Z."/>
            <person name="Harris H.M."/>
            <person name="McCann A."/>
            <person name="Guo C."/>
            <person name="Argimon S."/>
            <person name="Zhang W."/>
            <person name="Yang X."/>
            <person name="Jeffery I.B."/>
            <person name="Cooney J.C."/>
            <person name="Kagawa T.F."/>
            <person name="Liu W."/>
            <person name="Song Y."/>
            <person name="Salvetti E."/>
            <person name="Wrobel A."/>
            <person name="Rasinkangas P."/>
            <person name="Parkhill J."/>
            <person name="Rea M.C."/>
            <person name="O'Sullivan O."/>
            <person name="Ritari J."/>
            <person name="Douillard F.P."/>
            <person name="Paul Ross R."/>
            <person name="Yang R."/>
            <person name="Briner A.E."/>
            <person name="Felis G.E."/>
            <person name="de Vos W.M."/>
            <person name="Barrangou R."/>
            <person name="Klaenhammer T.R."/>
            <person name="Caufield P.W."/>
            <person name="Cui Y."/>
            <person name="Zhang H."/>
            <person name="O'Toole P.W."/>
        </authorList>
    </citation>
    <scope>NUCLEOTIDE SEQUENCE [LARGE SCALE GENOMIC DNA]</scope>
    <source>
        <strain evidence="5 6">DSM 20253</strain>
    </source>
</reference>
<dbReference type="Pfam" id="PF00300">
    <property type="entry name" value="His_Phos_1"/>
    <property type="match status" value="1"/>
</dbReference>
<proteinExistence type="predicted"/>
<dbReference type="InterPro" id="IPR029033">
    <property type="entry name" value="His_PPase_superfam"/>
</dbReference>
<dbReference type="GO" id="GO:0005829">
    <property type="term" value="C:cytosol"/>
    <property type="evidence" value="ECO:0007669"/>
    <property type="project" value="TreeGrafter"/>
</dbReference>
<evidence type="ECO:0000256" key="4">
    <source>
        <dbReference type="PIRSR" id="PIRSR613078-3"/>
    </source>
</evidence>
<evidence type="ECO:0000313" key="6">
    <source>
        <dbReference type="Proteomes" id="UP000051638"/>
    </source>
</evidence>
<dbReference type="GO" id="GO:0045820">
    <property type="term" value="P:negative regulation of glycolytic process"/>
    <property type="evidence" value="ECO:0007669"/>
    <property type="project" value="TreeGrafter"/>
</dbReference>
<dbReference type="InterPro" id="IPR051695">
    <property type="entry name" value="Phosphoglycerate_Mutase"/>
</dbReference>
<comment type="caution">
    <text evidence="5">The sequence shown here is derived from an EMBL/GenBank/DDBJ whole genome shotgun (WGS) entry which is preliminary data.</text>
</comment>
<dbReference type="InterPro" id="IPR013078">
    <property type="entry name" value="His_Pase_superF_clade-1"/>
</dbReference>
<dbReference type="Gene3D" id="3.40.50.1240">
    <property type="entry name" value="Phosphoglycerate mutase-like"/>
    <property type="match status" value="1"/>
</dbReference>
<feature type="active site" description="Proton donor/acceptor" evidence="2">
    <location>
        <position position="98"/>
    </location>
</feature>
<feature type="binding site" evidence="3">
    <location>
        <begin position="20"/>
        <end position="27"/>
    </location>
    <ligand>
        <name>substrate</name>
    </ligand>
</feature>
<dbReference type="CDD" id="cd07067">
    <property type="entry name" value="HP_PGM_like"/>
    <property type="match status" value="1"/>
</dbReference>
<dbReference type="SUPFAM" id="SSF53254">
    <property type="entry name" value="Phosphoglycerate mutase-like"/>
    <property type="match status" value="1"/>
</dbReference>
<evidence type="ECO:0000256" key="2">
    <source>
        <dbReference type="PIRSR" id="PIRSR613078-1"/>
    </source>
</evidence>
<evidence type="ECO:0000256" key="3">
    <source>
        <dbReference type="PIRSR" id="PIRSR613078-2"/>
    </source>
</evidence>
<dbReference type="PATRIC" id="fig|1423796.3.peg.956"/>
<accession>A0A0R2D591</accession>
<keyword evidence="6" id="KW-1185">Reference proteome</keyword>
<dbReference type="GO" id="GO:0004331">
    <property type="term" value="F:fructose-2,6-bisphosphate 2-phosphatase activity"/>
    <property type="evidence" value="ECO:0007669"/>
    <property type="project" value="TreeGrafter"/>
</dbReference>
<dbReference type="Proteomes" id="UP000051638">
    <property type="component" value="Unassembled WGS sequence"/>
</dbReference>
<protein>
    <submittedName>
        <fullName evidence="5">Phosphoglycerate mutase</fullName>
    </submittedName>
</protein>
<dbReference type="SMART" id="SM00855">
    <property type="entry name" value="PGAM"/>
    <property type="match status" value="1"/>
</dbReference>
<feature type="binding site" evidence="3">
    <location>
        <begin position="98"/>
        <end position="101"/>
    </location>
    <ligand>
        <name>substrate</name>
    </ligand>
</feature>
<evidence type="ECO:0000313" key="5">
    <source>
        <dbReference type="EMBL" id="KRM98821.1"/>
    </source>
</evidence>
<dbReference type="STRING" id="1423796.FC24_GL000934"/>
<sequence>MGPKLKQEFKMTETTIYLIRHGQTYFNRYNRMQGWSDSPLTEQGILDAQRVGKSLSQVTFNQAYCSDTGRARSTARLILKANQASQLTEPVETPFFREEFYGYFEGMNSPQAWFMTGASHGSRTYTDIINDYSIDASKDFMKAADPFHDAENSTEYWNRLLLGFDMVRRDNPTGATILLVSHGTTTRSIVGKFGQGKFDLSKSPRNGSVTKLLLDKSDIHVAYYNRIDNID</sequence>